<feature type="domain" description="Phosphoribosyltransferase" evidence="7">
    <location>
        <begin position="33"/>
        <end position="162"/>
    </location>
</feature>
<dbReference type="PANTHER" id="PTHR43864">
    <property type="entry name" value="HYPOXANTHINE/GUANINE PHOSPHORIBOSYLTRANSFERASE"/>
    <property type="match status" value="1"/>
</dbReference>
<dbReference type="EMBL" id="LS483487">
    <property type="protein sequence ID" value="SQJ02662.1"/>
    <property type="molecule type" value="Genomic_DNA"/>
</dbReference>
<dbReference type="RefSeq" id="WP_005977211.1">
    <property type="nucleotide sequence ID" value="NZ_BAABXY010000001.1"/>
</dbReference>
<dbReference type="InterPro" id="IPR000836">
    <property type="entry name" value="PRTase_dom"/>
</dbReference>
<dbReference type="PANTHER" id="PTHR43864:SF1">
    <property type="entry name" value="XANTHINE PHOSPHORIBOSYLTRANSFERASE"/>
    <property type="match status" value="1"/>
</dbReference>
<dbReference type="HAMAP" id="MF_01184">
    <property type="entry name" value="XPRTase"/>
    <property type="match status" value="1"/>
</dbReference>
<dbReference type="GO" id="GO:0005737">
    <property type="term" value="C:cytoplasm"/>
    <property type="evidence" value="ECO:0007669"/>
    <property type="project" value="UniProtKB-SubCell"/>
</dbReference>
<accession>A0AAX1TQ10</accession>
<dbReference type="Gene3D" id="3.40.50.2020">
    <property type="match status" value="1"/>
</dbReference>
<sequence>MKLLKEYIEKNGKAIGTNILKVDSFLNHQIDPNLMMAMGEEFKRRFEDQGVNKILTIEASGIAIGLAAAYAFNVPLVFAKKKIPSTMGDFYTANVFSFTKNKDYTICVAKEFLKPTDRVLIVDDFLAMGNAVLGLKSLVESAGAEVIGAGIAVEKGFQQGEKLLIDNGVKVEALAVVDSLENGVIKFR</sequence>
<comment type="similarity">
    <text evidence="5">Belongs to the purine/pyrimidine phosphoribosyltransferase family. Xpt subfamily.</text>
</comment>
<dbReference type="KEGG" id="ful:C4N20_14800"/>
<dbReference type="SUPFAM" id="SSF53271">
    <property type="entry name" value="PRTase-like"/>
    <property type="match status" value="1"/>
</dbReference>
<dbReference type="InterPro" id="IPR029057">
    <property type="entry name" value="PRTase-like"/>
</dbReference>
<dbReference type="InterPro" id="IPR010079">
    <property type="entry name" value="Xanthine_PRibTrfase"/>
</dbReference>
<dbReference type="Proteomes" id="UP000249008">
    <property type="component" value="Chromosome 1"/>
</dbReference>
<name>A0AAX1TQ10_9FUSO</name>
<evidence type="ECO:0000256" key="4">
    <source>
        <dbReference type="ARBA" id="ARBA00022726"/>
    </source>
</evidence>
<protein>
    <recommendedName>
        <fullName evidence="5 6">Xanthine phosphoribosyltransferase</fullName>
        <shortName evidence="5">XPRTase</shortName>
        <ecNumber evidence="5 6">2.4.2.22</ecNumber>
    </recommendedName>
</protein>
<dbReference type="GO" id="GO:0032265">
    <property type="term" value="P:XMP salvage"/>
    <property type="evidence" value="ECO:0007669"/>
    <property type="project" value="UniProtKB-UniRule"/>
</dbReference>
<evidence type="ECO:0000313" key="9">
    <source>
        <dbReference type="Proteomes" id="UP000249008"/>
    </source>
</evidence>
<evidence type="ECO:0000256" key="6">
    <source>
        <dbReference type="NCBIfam" id="TIGR01744"/>
    </source>
</evidence>
<feature type="binding site" evidence="5">
    <location>
        <begin position="127"/>
        <end position="131"/>
    </location>
    <ligand>
        <name>5-phospho-alpha-D-ribose 1-diphosphate</name>
        <dbReference type="ChEBI" id="CHEBI:58017"/>
    </ligand>
</feature>
<dbReference type="InterPro" id="IPR050118">
    <property type="entry name" value="Pur/Pyrimidine_PRTase"/>
</dbReference>
<proteinExistence type="inferred from homology"/>
<dbReference type="CDD" id="cd06223">
    <property type="entry name" value="PRTases_typeI"/>
    <property type="match status" value="1"/>
</dbReference>
<dbReference type="NCBIfam" id="NF006671">
    <property type="entry name" value="PRK09219.1"/>
    <property type="match status" value="1"/>
</dbReference>
<evidence type="ECO:0000313" key="8">
    <source>
        <dbReference type="EMBL" id="SQJ02662.1"/>
    </source>
</evidence>
<dbReference type="GO" id="GO:0000310">
    <property type="term" value="F:xanthine phosphoribosyltransferase activity"/>
    <property type="evidence" value="ECO:0007669"/>
    <property type="project" value="UniProtKB-UniRule"/>
</dbReference>
<dbReference type="EC" id="2.4.2.22" evidence="5 6"/>
<gene>
    <name evidence="5 8" type="primary">xpt</name>
    <name evidence="8" type="ORF">NCTC12112_01533</name>
</gene>
<evidence type="ECO:0000256" key="2">
    <source>
        <dbReference type="ARBA" id="ARBA00022676"/>
    </source>
</evidence>
<dbReference type="GeneID" id="78456093"/>
<comment type="subunit">
    <text evidence="5">Homodimer.</text>
</comment>
<evidence type="ECO:0000256" key="3">
    <source>
        <dbReference type="ARBA" id="ARBA00022679"/>
    </source>
</evidence>
<evidence type="ECO:0000256" key="5">
    <source>
        <dbReference type="HAMAP-Rule" id="MF_01184"/>
    </source>
</evidence>
<dbReference type="NCBIfam" id="TIGR01744">
    <property type="entry name" value="XPRTase"/>
    <property type="match status" value="1"/>
</dbReference>
<evidence type="ECO:0000256" key="1">
    <source>
        <dbReference type="ARBA" id="ARBA00022490"/>
    </source>
</evidence>
<comment type="catalytic activity">
    <reaction evidence="5">
        <text>XMP + diphosphate = xanthine + 5-phospho-alpha-D-ribose 1-diphosphate</text>
        <dbReference type="Rhea" id="RHEA:10800"/>
        <dbReference type="ChEBI" id="CHEBI:17712"/>
        <dbReference type="ChEBI" id="CHEBI:33019"/>
        <dbReference type="ChEBI" id="CHEBI:57464"/>
        <dbReference type="ChEBI" id="CHEBI:58017"/>
        <dbReference type="EC" id="2.4.2.22"/>
    </reaction>
</comment>
<comment type="pathway">
    <text evidence="5">Purine metabolism; XMP biosynthesis via salvage pathway; XMP from xanthine: step 1/1.</text>
</comment>
<dbReference type="GO" id="GO:0006166">
    <property type="term" value="P:purine ribonucleoside salvage"/>
    <property type="evidence" value="ECO:0007669"/>
    <property type="project" value="UniProtKB-KW"/>
</dbReference>
<comment type="subcellular location">
    <subcellularLocation>
        <location evidence="5">Cytoplasm</location>
    </subcellularLocation>
</comment>
<dbReference type="AlphaFoldDB" id="A0AAX1TQ10"/>
<dbReference type="GO" id="GO:0046110">
    <property type="term" value="P:xanthine metabolic process"/>
    <property type="evidence" value="ECO:0007669"/>
    <property type="project" value="UniProtKB-UniRule"/>
</dbReference>
<keyword evidence="2 5" id="KW-0328">Glycosyltransferase</keyword>
<evidence type="ECO:0000259" key="7">
    <source>
        <dbReference type="Pfam" id="PF00156"/>
    </source>
</evidence>
<keyword evidence="1 5" id="KW-0963">Cytoplasm</keyword>
<comment type="function">
    <text evidence="5">Converts the preformed base xanthine, a product of nucleic acid breakdown, to xanthosine 5'-monophosphate (XMP), so it can be reused for RNA or DNA synthesis.</text>
</comment>
<feature type="binding site" evidence="5">
    <location>
        <position position="27"/>
    </location>
    <ligand>
        <name>xanthine</name>
        <dbReference type="ChEBI" id="CHEBI:17712"/>
    </ligand>
</feature>
<keyword evidence="4 5" id="KW-0660">Purine salvage</keyword>
<feature type="binding site" evidence="5">
    <location>
        <position position="155"/>
    </location>
    <ligand>
        <name>xanthine</name>
        <dbReference type="ChEBI" id="CHEBI:17712"/>
    </ligand>
</feature>
<keyword evidence="3 5" id="KW-0808">Transferase</keyword>
<reference evidence="8 9" key="1">
    <citation type="submission" date="2018-06" db="EMBL/GenBank/DDBJ databases">
        <authorList>
            <consortium name="Pathogen Informatics"/>
            <person name="Doyle S."/>
        </authorList>
    </citation>
    <scope>NUCLEOTIDE SEQUENCE [LARGE SCALE GENOMIC DNA]</scope>
    <source>
        <strain evidence="8 9">NCTC12112</strain>
    </source>
</reference>
<dbReference type="Pfam" id="PF00156">
    <property type="entry name" value="Pribosyltran"/>
    <property type="match status" value="1"/>
</dbReference>
<organism evidence="8 9">
    <name type="scientific">Fusobacterium ulcerans</name>
    <dbReference type="NCBI Taxonomy" id="861"/>
    <lineage>
        <taxon>Bacteria</taxon>
        <taxon>Fusobacteriati</taxon>
        <taxon>Fusobacteriota</taxon>
        <taxon>Fusobacteriia</taxon>
        <taxon>Fusobacteriales</taxon>
        <taxon>Fusobacteriaceae</taxon>
        <taxon>Fusobacterium</taxon>
    </lineage>
</organism>
<feature type="binding site" evidence="5">
    <location>
        <position position="20"/>
    </location>
    <ligand>
        <name>xanthine</name>
        <dbReference type="ChEBI" id="CHEBI:17712"/>
    </ligand>
</feature>